<dbReference type="PANTHER" id="PTHR45138:SF9">
    <property type="entry name" value="DIGUANYLATE CYCLASE DGCM-RELATED"/>
    <property type="match status" value="1"/>
</dbReference>
<feature type="transmembrane region" description="Helical" evidence="4">
    <location>
        <begin position="368"/>
        <end position="387"/>
    </location>
</feature>
<feature type="transmembrane region" description="Helical" evidence="4">
    <location>
        <begin position="184"/>
        <end position="203"/>
    </location>
</feature>
<evidence type="ECO:0000256" key="1">
    <source>
        <dbReference type="ARBA" id="ARBA00012528"/>
    </source>
</evidence>
<dbReference type="Pfam" id="PF07696">
    <property type="entry name" value="7TMR-DISMED2"/>
    <property type="match status" value="1"/>
</dbReference>
<dbReference type="InterPro" id="IPR000160">
    <property type="entry name" value="GGDEF_dom"/>
</dbReference>
<evidence type="ECO:0000313" key="7">
    <source>
        <dbReference type="EMBL" id="QVK21962.1"/>
    </source>
</evidence>
<dbReference type="GO" id="GO:0052621">
    <property type="term" value="F:diguanylate cyclase activity"/>
    <property type="evidence" value="ECO:0007669"/>
    <property type="project" value="UniProtKB-EC"/>
</dbReference>
<evidence type="ECO:0000256" key="4">
    <source>
        <dbReference type="SAM" id="Phobius"/>
    </source>
</evidence>
<dbReference type="InterPro" id="IPR029787">
    <property type="entry name" value="Nucleotide_cyclase"/>
</dbReference>
<keyword evidence="7" id="KW-0808">Transferase</keyword>
<dbReference type="NCBIfam" id="TIGR00254">
    <property type="entry name" value="GGDEF"/>
    <property type="match status" value="1"/>
</dbReference>
<keyword evidence="3" id="KW-0175">Coiled coil</keyword>
<gene>
    <name evidence="7" type="ORF">KHX94_10705</name>
</gene>
<evidence type="ECO:0000259" key="6">
    <source>
        <dbReference type="PROSITE" id="PS50887"/>
    </source>
</evidence>
<reference evidence="7 8" key="1">
    <citation type="journal article" date="2012" name="Int. J. Syst. Evol. Microbiol.">
        <title>Shewanella dokdonensis sp. nov., isolated from seawater.</title>
        <authorList>
            <person name="Sung H.R."/>
            <person name="Yoon J.H."/>
            <person name="Ghim S.Y."/>
        </authorList>
    </citation>
    <scope>NUCLEOTIDE SEQUENCE [LARGE SCALE GENOMIC DNA]</scope>
    <source>
        <strain evidence="7 8">DSM 23626</strain>
    </source>
</reference>
<feature type="transmembrane region" description="Helical" evidence="4">
    <location>
        <begin position="215"/>
        <end position="238"/>
    </location>
</feature>
<sequence>MTRWLLIALLLGFTAEALAHDPMPLMVNGSDTSAIDLKRYTLFTQQPPEATLQQVMALPESAWLPANKQLLLSMGSDGDWYHFRLLQAPNAPHKWLLEFDNPNIDRLTFYHFINNKLQHTITMGDALPFRQRPVLLNNFIYPLLMQAGELHDFWIKVDTQGTSYLPIKLWTPDHMLRHVSDDNMMIGIQLGILGAIGLFSLFMAMTTSSYSYGYYCGYVMTMALLVACANGTAFNHIWPNFPALQNHIIAPLIPLVLVFNVLFTEKALQLKYFSRSLLRLGRHLTAISTVLIPVSLVLPYKIALYCDLIAVVVVSVILLLLSIQQAIIGNQLARLYAISSLGKTAGVLLSAFMYIGILSLPLNPLTPVMLGLTVEVIFMAAVLAVRYNEERKSKMRIQHEALIQAQRIREAKEEALLLEAKSNERLEHMVQERTLELEFAMRELNEANRKLTEKSQMDALTGTRNREAFDKKLQAEGRISRRQQTPLAMLMLDIDKFKTINDSYGHLAGDQTLKAIAATLKVHLKRPGDLVARFGGEEFAVILPNTDIDGARQLAEQLRQAIAALAVSWDGHAIALTASIGVSADVIKADSDTVQLLAQADQALYQAKNQGRNQVCCHVPQTAMPSVEG</sequence>
<feature type="transmembrane region" description="Helical" evidence="4">
    <location>
        <begin position="244"/>
        <end position="263"/>
    </location>
</feature>
<dbReference type="PROSITE" id="PS50887">
    <property type="entry name" value="GGDEF"/>
    <property type="match status" value="1"/>
</dbReference>
<dbReference type="Pfam" id="PF07695">
    <property type="entry name" value="7TMR-DISM_7TM"/>
    <property type="match status" value="1"/>
</dbReference>
<dbReference type="InterPro" id="IPR011622">
    <property type="entry name" value="7TMR_DISM_rcpt_extracell_dom2"/>
</dbReference>
<keyword evidence="8" id="KW-1185">Reference proteome</keyword>
<dbReference type="EMBL" id="CP074572">
    <property type="protein sequence ID" value="QVK21962.1"/>
    <property type="molecule type" value="Genomic_DNA"/>
</dbReference>
<accession>A0ABX8DAR0</accession>
<evidence type="ECO:0000256" key="2">
    <source>
        <dbReference type="ARBA" id="ARBA00034247"/>
    </source>
</evidence>
<dbReference type="InterPro" id="IPR043128">
    <property type="entry name" value="Rev_trsase/Diguanyl_cyclase"/>
</dbReference>
<keyword evidence="4" id="KW-1133">Transmembrane helix</keyword>
<protein>
    <recommendedName>
        <fullName evidence="1">diguanylate cyclase</fullName>
        <ecNumber evidence="1">2.7.7.65</ecNumber>
    </recommendedName>
</protein>
<dbReference type="CDD" id="cd01949">
    <property type="entry name" value="GGDEF"/>
    <property type="match status" value="1"/>
</dbReference>
<keyword evidence="4" id="KW-0812">Transmembrane</keyword>
<feature type="transmembrane region" description="Helical" evidence="4">
    <location>
        <begin position="308"/>
        <end position="328"/>
    </location>
</feature>
<dbReference type="Gene3D" id="2.60.40.2380">
    <property type="match status" value="1"/>
</dbReference>
<organism evidence="7 8">
    <name type="scientific">Shewanella dokdonensis</name>
    <dbReference type="NCBI Taxonomy" id="712036"/>
    <lineage>
        <taxon>Bacteria</taxon>
        <taxon>Pseudomonadati</taxon>
        <taxon>Pseudomonadota</taxon>
        <taxon>Gammaproteobacteria</taxon>
        <taxon>Alteromonadales</taxon>
        <taxon>Shewanellaceae</taxon>
        <taxon>Shewanella</taxon>
    </lineage>
</organism>
<feature type="transmembrane region" description="Helical" evidence="4">
    <location>
        <begin position="340"/>
        <end position="362"/>
    </location>
</feature>
<evidence type="ECO:0000256" key="3">
    <source>
        <dbReference type="SAM" id="Coils"/>
    </source>
</evidence>
<dbReference type="RefSeq" id="WP_213680622.1">
    <property type="nucleotide sequence ID" value="NZ_CP074572.1"/>
</dbReference>
<name>A0ABX8DAR0_9GAMM</name>
<dbReference type="Proteomes" id="UP000676428">
    <property type="component" value="Chromosome"/>
</dbReference>
<feature type="chain" id="PRO_5046405556" description="diguanylate cyclase" evidence="5">
    <location>
        <begin position="20"/>
        <end position="629"/>
    </location>
</feature>
<dbReference type="SMART" id="SM00267">
    <property type="entry name" value="GGDEF"/>
    <property type="match status" value="1"/>
</dbReference>
<comment type="catalytic activity">
    <reaction evidence="2">
        <text>2 GTP = 3',3'-c-di-GMP + 2 diphosphate</text>
        <dbReference type="Rhea" id="RHEA:24898"/>
        <dbReference type="ChEBI" id="CHEBI:33019"/>
        <dbReference type="ChEBI" id="CHEBI:37565"/>
        <dbReference type="ChEBI" id="CHEBI:58805"/>
        <dbReference type="EC" id="2.7.7.65"/>
    </reaction>
</comment>
<feature type="domain" description="GGDEF" evidence="6">
    <location>
        <begin position="485"/>
        <end position="620"/>
    </location>
</feature>
<dbReference type="PANTHER" id="PTHR45138">
    <property type="entry name" value="REGULATORY COMPONENTS OF SENSORY TRANSDUCTION SYSTEM"/>
    <property type="match status" value="1"/>
</dbReference>
<evidence type="ECO:0000256" key="5">
    <source>
        <dbReference type="SAM" id="SignalP"/>
    </source>
</evidence>
<feature type="transmembrane region" description="Helical" evidence="4">
    <location>
        <begin position="284"/>
        <end position="302"/>
    </location>
</feature>
<proteinExistence type="predicted"/>
<feature type="signal peptide" evidence="5">
    <location>
        <begin position="1"/>
        <end position="19"/>
    </location>
</feature>
<keyword evidence="4" id="KW-0472">Membrane</keyword>
<keyword evidence="7" id="KW-0548">Nucleotidyltransferase</keyword>
<evidence type="ECO:0000313" key="8">
    <source>
        <dbReference type="Proteomes" id="UP000676428"/>
    </source>
</evidence>
<dbReference type="InterPro" id="IPR050469">
    <property type="entry name" value="Diguanylate_Cyclase"/>
</dbReference>
<dbReference type="EC" id="2.7.7.65" evidence="1"/>
<dbReference type="SUPFAM" id="SSF55073">
    <property type="entry name" value="Nucleotide cyclase"/>
    <property type="match status" value="1"/>
</dbReference>
<feature type="coiled-coil region" evidence="3">
    <location>
        <begin position="423"/>
        <end position="457"/>
    </location>
</feature>
<dbReference type="Gene3D" id="3.30.70.270">
    <property type="match status" value="1"/>
</dbReference>
<keyword evidence="5" id="KW-0732">Signal</keyword>
<dbReference type="InterPro" id="IPR011623">
    <property type="entry name" value="7TMR_DISM_rcpt_extracell_dom1"/>
</dbReference>
<dbReference type="Pfam" id="PF00990">
    <property type="entry name" value="GGDEF"/>
    <property type="match status" value="1"/>
</dbReference>